<feature type="transmembrane region" description="Helical" evidence="1">
    <location>
        <begin position="12"/>
        <end position="34"/>
    </location>
</feature>
<dbReference type="OrthoDB" id="4021778at2759"/>
<keyword evidence="1" id="KW-1133">Transmembrane helix</keyword>
<evidence type="ECO:0000256" key="1">
    <source>
        <dbReference type="SAM" id="Phobius"/>
    </source>
</evidence>
<name>A0A7C8I1C5_9PLEO</name>
<evidence type="ECO:0000313" key="3">
    <source>
        <dbReference type="Proteomes" id="UP000481861"/>
    </source>
</evidence>
<evidence type="ECO:0000313" key="2">
    <source>
        <dbReference type="EMBL" id="KAF2865371.1"/>
    </source>
</evidence>
<keyword evidence="1" id="KW-0472">Membrane</keyword>
<dbReference type="AlphaFoldDB" id="A0A7C8I1C5"/>
<dbReference type="PANTHER" id="PTHR12459:SF15">
    <property type="entry name" value="TRANSMEMBRANE PROTEIN 135"/>
    <property type="match status" value="1"/>
</dbReference>
<dbReference type="InterPro" id="IPR026749">
    <property type="entry name" value="Tmem135"/>
</dbReference>
<proteinExistence type="predicted"/>
<protein>
    <submittedName>
        <fullName evidence="2">Integral membrane protein</fullName>
    </submittedName>
</protein>
<sequence>MGKATESMVRMRVAKPIAIAYILGLLSATGPRFIKVLLLLGNRKLSLQAAWLQSRNILLKAVEYNRFPAFCGVLIGGSTLLQVPIKALIIALLRVVRSPNTVFDGFLARRLARFIATIVSASVAFRLLNSTSLEVVTPNRYGIPQPLNHLQSMKPRPFEDPPEWVYRDGVDDRLMPASSVPSHELAGRTMDLTLFSVVRALDIVVSSVWNRLAPQKSSQLHTIARSTPVTLFSFSAATIMYAWFYSPSRLPQAYNTWISAAAELDHRLILALRHARYGTWVYGRDTGMAPLLGSMCRDHGLPVELGDPARTCPIPCEVVHMGWSKSCEKHALIRFCKGWVFAAKMYAPIQVFVLARHIRAASRPGSRFAGLSRAVLLRALVDMTRSSAFLGTFIAFFYYGVCLSRTRLGPTIFSNKTVTPQMWDSGLCVLVGCLLCGSSLLVEQSKKRLEIVLFVLPRAAATWFPRRYLPEHRWKEHVAFTLSAAVLLTTAQEDSTRVRGMLGSVLHGIMKTD</sequence>
<keyword evidence="1" id="KW-0812">Transmembrane</keyword>
<dbReference type="Proteomes" id="UP000481861">
    <property type="component" value="Unassembled WGS sequence"/>
</dbReference>
<dbReference type="PANTHER" id="PTHR12459">
    <property type="entry name" value="TRANSMEMBRANE PROTEIN 135-RELATED"/>
    <property type="match status" value="1"/>
</dbReference>
<reference evidence="2 3" key="1">
    <citation type="submission" date="2020-01" db="EMBL/GenBank/DDBJ databases">
        <authorList>
            <consortium name="DOE Joint Genome Institute"/>
            <person name="Haridas S."/>
            <person name="Albert R."/>
            <person name="Binder M."/>
            <person name="Bloem J."/>
            <person name="Labutti K."/>
            <person name="Salamov A."/>
            <person name="Andreopoulos B."/>
            <person name="Baker S.E."/>
            <person name="Barry K."/>
            <person name="Bills G."/>
            <person name="Bluhm B.H."/>
            <person name="Cannon C."/>
            <person name="Castanera R."/>
            <person name="Culley D.E."/>
            <person name="Daum C."/>
            <person name="Ezra D."/>
            <person name="Gonzalez J.B."/>
            <person name="Henrissat B."/>
            <person name="Kuo A."/>
            <person name="Liang C."/>
            <person name="Lipzen A."/>
            <person name="Lutzoni F."/>
            <person name="Magnuson J."/>
            <person name="Mondo S."/>
            <person name="Nolan M."/>
            <person name="Ohm R."/>
            <person name="Pangilinan J."/>
            <person name="Park H.-J.H."/>
            <person name="Ramirez L."/>
            <person name="Alfaro M."/>
            <person name="Sun H."/>
            <person name="Tritt A."/>
            <person name="Yoshinaga Y."/>
            <person name="Zwiers L.-H.L."/>
            <person name="Turgeon B.G."/>
            <person name="Goodwin S.B."/>
            <person name="Spatafora J.W."/>
            <person name="Crous P.W."/>
            <person name="Grigoriev I.V."/>
        </authorList>
    </citation>
    <scope>NUCLEOTIDE SEQUENCE [LARGE SCALE GENOMIC DNA]</scope>
    <source>
        <strain evidence="2 3">CBS 611.86</strain>
    </source>
</reference>
<gene>
    <name evidence="2" type="ORF">BDV95DRAFT_258096</name>
</gene>
<organism evidence="2 3">
    <name type="scientific">Massariosphaeria phaeospora</name>
    <dbReference type="NCBI Taxonomy" id="100035"/>
    <lineage>
        <taxon>Eukaryota</taxon>
        <taxon>Fungi</taxon>
        <taxon>Dikarya</taxon>
        <taxon>Ascomycota</taxon>
        <taxon>Pezizomycotina</taxon>
        <taxon>Dothideomycetes</taxon>
        <taxon>Pleosporomycetidae</taxon>
        <taxon>Pleosporales</taxon>
        <taxon>Pleosporales incertae sedis</taxon>
        <taxon>Massariosphaeria</taxon>
    </lineage>
</organism>
<accession>A0A7C8I1C5</accession>
<comment type="caution">
    <text evidence="2">The sequence shown here is derived from an EMBL/GenBank/DDBJ whole genome shotgun (WGS) entry which is preliminary data.</text>
</comment>
<dbReference type="EMBL" id="JAADJZ010000034">
    <property type="protein sequence ID" value="KAF2865371.1"/>
    <property type="molecule type" value="Genomic_DNA"/>
</dbReference>
<keyword evidence="3" id="KW-1185">Reference proteome</keyword>